<gene>
    <name evidence="2" type="ORF">Tci_869330</name>
</gene>
<protein>
    <submittedName>
        <fullName evidence="2">Uncharacterized protein</fullName>
    </submittedName>
</protein>
<feature type="non-terminal residue" evidence="2">
    <location>
        <position position="66"/>
    </location>
</feature>
<dbReference type="AlphaFoldDB" id="A0A699SIQ9"/>
<evidence type="ECO:0000313" key="2">
    <source>
        <dbReference type="EMBL" id="GFC97360.1"/>
    </source>
</evidence>
<accession>A0A699SIQ9</accession>
<comment type="caution">
    <text evidence="2">The sequence shown here is derived from an EMBL/GenBank/DDBJ whole genome shotgun (WGS) entry which is preliminary data.</text>
</comment>
<sequence>MATKIEVQDLEISSLKARIQLLEAKDTSTAKLSRDYALIKGRSLETGEEAGVEKSTKRGSNDTEEL</sequence>
<proteinExistence type="predicted"/>
<dbReference type="EMBL" id="BKCJ011165593">
    <property type="protein sequence ID" value="GFC97360.1"/>
    <property type="molecule type" value="Genomic_DNA"/>
</dbReference>
<feature type="compositionally biased region" description="Basic and acidic residues" evidence="1">
    <location>
        <begin position="51"/>
        <end position="66"/>
    </location>
</feature>
<feature type="region of interest" description="Disordered" evidence="1">
    <location>
        <begin position="45"/>
        <end position="66"/>
    </location>
</feature>
<reference evidence="2" key="1">
    <citation type="journal article" date="2019" name="Sci. Rep.">
        <title>Draft genome of Tanacetum cinerariifolium, the natural source of mosquito coil.</title>
        <authorList>
            <person name="Yamashiro T."/>
            <person name="Shiraishi A."/>
            <person name="Satake H."/>
            <person name="Nakayama K."/>
        </authorList>
    </citation>
    <scope>NUCLEOTIDE SEQUENCE</scope>
</reference>
<organism evidence="2">
    <name type="scientific">Tanacetum cinerariifolium</name>
    <name type="common">Dalmatian daisy</name>
    <name type="synonym">Chrysanthemum cinerariifolium</name>
    <dbReference type="NCBI Taxonomy" id="118510"/>
    <lineage>
        <taxon>Eukaryota</taxon>
        <taxon>Viridiplantae</taxon>
        <taxon>Streptophyta</taxon>
        <taxon>Embryophyta</taxon>
        <taxon>Tracheophyta</taxon>
        <taxon>Spermatophyta</taxon>
        <taxon>Magnoliopsida</taxon>
        <taxon>eudicotyledons</taxon>
        <taxon>Gunneridae</taxon>
        <taxon>Pentapetalae</taxon>
        <taxon>asterids</taxon>
        <taxon>campanulids</taxon>
        <taxon>Asterales</taxon>
        <taxon>Asteraceae</taxon>
        <taxon>Asteroideae</taxon>
        <taxon>Anthemideae</taxon>
        <taxon>Anthemidinae</taxon>
        <taxon>Tanacetum</taxon>
    </lineage>
</organism>
<name>A0A699SIQ9_TANCI</name>
<evidence type="ECO:0000256" key="1">
    <source>
        <dbReference type="SAM" id="MobiDB-lite"/>
    </source>
</evidence>